<gene>
    <name evidence="2" type="ORF">LY79DRAFT_577055</name>
</gene>
<evidence type="ECO:0000256" key="1">
    <source>
        <dbReference type="SAM" id="MobiDB-lite"/>
    </source>
</evidence>
<dbReference type="AlphaFoldDB" id="A0AAD8V935"/>
<accession>A0AAD8V935</accession>
<protein>
    <submittedName>
        <fullName evidence="2">Uncharacterized protein</fullName>
    </submittedName>
</protein>
<feature type="region of interest" description="Disordered" evidence="1">
    <location>
        <begin position="1"/>
        <end position="116"/>
    </location>
</feature>
<keyword evidence="3" id="KW-1185">Reference proteome</keyword>
<dbReference type="EMBL" id="JAHLJV010000010">
    <property type="protein sequence ID" value="KAK1596913.1"/>
    <property type="molecule type" value="Genomic_DNA"/>
</dbReference>
<sequence length="116" mass="12121">MSATAPNESAPGVHAGDSGIHQTPPGSDGHVQLQNTDTDTYDVTAAAANRDVGGGNDGGTSQQDHHHEQQHQQQQQQQDQKRQKGEISSIVDTIVNKALGFGGASKAEKRRSLGAA</sequence>
<dbReference type="RefSeq" id="XP_060417750.1">
    <property type="nucleotide sequence ID" value="XM_060559851.1"/>
</dbReference>
<feature type="compositionally biased region" description="Low complexity" evidence="1">
    <location>
        <begin position="36"/>
        <end position="48"/>
    </location>
</feature>
<organism evidence="2 3">
    <name type="scientific">Colletotrichum navitas</name>
    <dbReference type="NCBI Taxonomy" id="681940"/>
    <lineage>
        <taxon>Eukaryota</taxon>
        <taxon>Fungi</taxon>
        <taxon>Dikarya</taxon>
        <taxon>Ascomycota</taxon>
        <taxon>Pezizomycotina</taxon>
        <taxon>Sordariomycetes</taxon>
        <taxon>Hypocreomycetidae</taxon>
        <taxon>Glomerellales</taxon>
        <taxon>Glomerellaceae</taxon>
        <taxon>Colletotrichum</taxon>
        <taxon>Colletotrichum graminicola species complex</taxon>
    </lineage>
</organism>
<comment type="caution">
    <text evidence="2">The sequence shown here is derived from an EMBL/GenBank/DDBJ whole genome shotgun (WGS) entry which is preliminary data.</text>
</comment>
<feature type="compositionally biased region" description="Basic and acidic residues" evidence="1">
    <location>
        <begin position="106"/>
        <end position="116"/>
    </location>
</feature>
<evidence type="ECO:0000313" key="3">
    <source>
        <dbReference type="Proteomes" id="UP001230504"/>
    </source>
</evidence>
<dbReference type="GeneID" id="85444091"/>
<reference evidence="2" key="1">
    <citation type="submission" date="2021-06" db="EMBL/GenBank/DDBJ databases">
        <title>Comparative genomics, transcriptomics and evolutionary studies reveal genomic signatures of adaptation to plant cell wall in hemibiotrophic fungi.</title>
        <authorList>
            <consortium name="DOE Joint Genome Institute"/>
            <person name="Baroncelli R."/>
            <person name="Diaz J.F."/>
            <person name="Benocci T."/>
            <person name="Peng M."/>
            <person name="Battaglia E."/>
            <person name="Haridas S."/>
            <person name="Andreopoulos W."/>
            <person name="Labutti K."/>
            <person name="Pangilinan J."/>
            <person name="Floch G.L."/>
            <person name="Makela M.R."/>
            <person name="Henrissat B."/>
            <person name="Grigoriev I.V."/>
            <person name="Crouch J.A."/>
            <person name="De Vries R.P."/>
            <person name="Sukno S.A."/>
            <person name="Thon M.R."/>
        </authorList>
    </citation>
    <scope>NUCLEOTIDE SEQUENCE</scope>
    <source>
        <strain evidence="2">CBS 125086</strain>
    </source>
</reference>
<proteinExistence type="predicted"/>
<evidence type="ECO:0000313" key="2">
    <source>
        <dbReference type="EMBL" id="KAK1596913.1"/>
    </source>
</evidence>
<dbReference type="Proteomes" id="UP001230504">
    <property type="component" value="Unassembled WGS sequence"/>
</dbReference>
<name>A0AAD8V935_9PEZI</name>